<reference evidence="5 6" key="1">
    <citation type="submission" date="2016-04" db="EMBL/GenBank/DDBJ databases">
        <title>Genome analysis of Thermosulfurimonas dismutans, the first thermophilic sulfur-disproportionating bacterium of the phylum Thermodesulfobacteria.</title>
        <authorList>
            <person name="Mardanov A.V."/>
            <person name="Beletsky A.V."/>
            <person name="Kadnikov V.V."/>
            <person name="Slobodkin A.I."/>
            <person name="Ravin N.V."/>
        </authorList>
    </citation>
    <scope>NUCLEOTIDE SEQUENCE [LARGE SCALE GENOMIC DNA]</scope>
    <source>
        <strain evidence="5 6">S95</strain>
    </source>
</reference>
<accession>A0A179D6X6</accession>
<evidence type="ECO:0000313" key="6">
    <source>
        <dbReference type="Proteomes" id="UP000078390"/>
    </source>
</evidence>
<keyword evidence="3 5" id="KW-0418">Kinase</keyword>
<keyword evidence="2 5" id="KW-0808">Transferase</keyword>
<dbReference type="AlphaFoldDB" id="A0A179D6X6"/>
<dbReference type="InterPro" id="IPR052700">
    <property type="entry name" value="Carb_kinase_PfkB-like"/>
</dbReference>
<dbReference type="PANTHER" id="PTHR43320">
    <property type="entry name" value="SUGAR KINASE"/>
    <property type="match status" value="1"/>
</dbReference>
<feature type="domain" description="Carbohydrate kinase PfkB" evidence="4">
    <location>
        <begin position="60"/>
        <end position="304"/>
    </location>
</feature>
<protein>
    <submittedName>
        <fullName evidence="5">Ribokinase</fullName>
        <ecNumber evidence="5">2.7.1.15</ecNumber>
    </submittedName>
</protein>
<dbReference type="Pfam" id="PF00294">
    <property type="entry name" value="PfkB"/>
    <property type="match status" value="1"/>
</dbReference>
<keyword evidence="6" id="KW-1185">Reference proteome</keyword>
<comment type="similarity">
    <text evidence="1">Belongs to the carbohydrate kinase PfkB family.</text>
</comment>
<dbReference type="EMBL" id="LWLG01000001">
    <property type="protein sequence ID" value="OAQ21806.1"/>
    <property type="molecule type" value="Genomic_DNA"/>
</dbReference>
<name>A0A179D6X6_9BACT</name>
<proteinExistence type="inferred from homology"/>
<comment type="caution">
    <text evidence="5">The sequence shown here is derived from an EMBL/GenBank/DDBJ whole genome shotgun (WGS) entry which is preliminary data.</text>
</comment>
<evidence type="ECO:0000259" key="4">
    <source>
        <dbReference type="Pfam" id="PF00294"/>
    </source>
</evidence>
<dbReference type="PANTHER" id="PTHR43320:SF3">
    <property type="entry name" value="CARBOHYDRATE KINASE PFKB DOMAIN-CONTAINING PROTEIN"/>
    <property type="match status" value="1"/>
</dbReference>
<dbReference type="Gene3D" id="3.40.1190.20">
    <property type="match status" value="1"/>
</dbReference>
<dbReference type="InterPro" id="IPR011611">
    <property type="entry name" value="PfkB_dom"/>
</dbReference>
<evidence type="ECO:0000313" key="5">
    <source>
        <dbReference type="EMBL" id="OAQ21806.1"/>
    </source>
</evidence>
<dbReference type="InterPro" id="IPR029056">
    <property type="entry name" value="Ribokinase-like"/>
</dbReference>
<dbReference type="STRING" id="999894.TDIS_0324"/>
<sequence length="321" mass="34777">MKFVGSGALNLDLFYEVPDLTELEFGGIKFRPGSEASGDRKTFYALRDYLEARGRFLGASGGGSAANTIYALARFGFETAFIGAAGQDEEGERVLSELSAEGVELSRALVSGTTGLALIVLDEKRDRFIFVSPGTAEKTLADFDPSVTEGEWLHLSSLVTDEGFAFHKRLVLRTSGPVSLDPGEIYAARGREALLPILQRVTHLFITERELAVLALSQDELFETGIEVLFVKMGARGARLVLPRKELSLPAETPSRLIDNTGAGDFFDAGVLAGLALGLSPKRALKLGLKVAATSLSDYGRRGCPEREEFLNWVRELKEGL</sequence>
<evidence type="ECO:0000256" key="1">
    <source>
        <dbReference type="ARBA" id="ARBA00010688"/>
    </source>
</evidence>
<dbReference type="SUPFAM" id="SSF53613">
    <property type="entry name" value="Ribokinase-like"/>
    <property type="match status" value="1"/>
</dbReference>
<evidence type="ECO:0000256" key="3">
    <source>
        <dbReference type="ARBA" id="ARBA00022777"/>
    </source>
</evidence>
<organism evidence="5 6">
    <name type="scientific">Thermosulfurimonas dismutans</name>
    <dbReference type="NCBI Taxonomy" id="999894"/>
    <lineage>
        <taxon>Bacteria</taxon>
        <taxon>Pseudomonadati</taxon>
        <taxon>Thermodesulfobacteriota</taxon>
        <taxon>Thermodesulfobacteria</taxon>
        <taxon>Thermodesulfobacteriales</taxon>
        <taxon>Thermodesulfobacteriaceae</taxon>
        <taxon>Thermosulfurimonas</taxon>
    </lineage>
</organism>
<dbReference type="GO" id="GO:0004747">
    <property type="term" value="F:ribokinase activity"/>
    <property type="evidence" value="ECO:0007669"/>
    <property type="project" value="UniProtKB-EC"/>
</dbReference>
<gene>
    <name evidence="5" type="ORF">TDIS_0324</name>
</gene>
<evidence type="ECO:0000256" key="2">
    <source>
        <dbReference type="ARBA" id="ARBA00022679"/>
    </source>
</evidence>
<dbReference type="EC" id="2.7.1.15" evidence="5"/>
<dbReference type="Proteomes" id="UP000078390">
    <property type="component" value="Unassembled WGS sequence"/>
</dbReference>